<dbReference type="Pfam" id="PF08241">
    <property type="entry name" value="Methyltransf_11"/>
    <property type="match status" value="1"/>
</dbReference>
<dbReference type="SUPFAM" id="SSF53335">
    <property type="entry name" value="S-adenosyl-L-methionine-dependent methyltransferases"/>
    <property type="match status" value="1"/>
</dbReference>
<evidence type="ECO:0000256" key="2">
    <source>
        <dbReference type="ARBA" id="ARBA00022603"/>
    </source>
</evidence>
<accession>A0A139HCI0</accession>
<dbReference type="EMBL" id="LFZN01000079">
    <property type="protein sequence ID" value="KXT00158.1"/>
    <property type="molecule type" value="Genomic_DNA"/>
</dbReference>
<organism evidence="5 6">
    <name type="scientific">Pseudocercospora eumusae</name>
    <dbReference type="NCBI Taxonomy" id="321146"/>
    <lineage>
        <taxon>Eukaryota</taxon>
        <taxon>Fungi</taxon>
        <taxon>Dikarya</taxon>
        <taxon>Ascomycota</taxon>
        <taxon>Pezizomycotina</taxon>
        <taxon>Dothideomycetes</taxon>
        <taxon>Dothideomycetidae</taxon>
        <taxon>Mycosphaerellales</taxon>
        <taxon>Mycosphaerellaceae</taxon>
        <taxon>Pseudocercospora</taxon>
    </lineage>
</organism>
<comment type="similarity">
    <text evidence="1">Belongs to the methyltransferase superfamily.</text>
</comment>
<keyword evidence="6" id="KW-1185">Reference proteome</keyword>
<dbReference type="GO" id="GO:0008757">
    <property type="term" value="F:S-adenosylmethionine-dependent methyltransferase activity"/>
    <property type="evidence" value="ECO:0007669"/>
    <property type="project" value="InterPro"/>
</dbReference>
<evidence type="ECO:0000256" key="3">
    <source>
        <dbReference type="ARBA" id="ARBA00022679"/>
    </source>
</evidence>
<dbReference type="PANTHER" id="PTHR44942">
    <property type="entry name" value="METHYLTRANSF_11 DOMAIN-CONTAINING PROTEIN"/>
    <property type="match status" value="1"/>
</dbReference>
<evidence type="ECO:0000313" key="5">
    <source>
        <dbReference type="EMBL" id="KXT00158.1"/>
    </source>
</evidence>
<dbReference type="Proteomes" id="UP000070133">
    <property type="component" value="Unassembled WGS sequence"/>
</dbReference>
<reference evidence="5 6" key="1">
    <citation type="submission" date="2015-07" db="EMBL/GenBank/DDBJ databases">
        <title>Comparative genomics of the Sigatoka disease complex on banana suggests a link between parallel evolutionary changes in Pseudocercospora fijiensis and Pseudocercospora eumusae and increased virulence on the banana host.</title>
        <authorList>
            <person name="Chang T.-C."/>
            <person name="Salvucci A."/>
            <person name="Crous P.W."/>
            <person name="Stergiopoulos I."/>
        </authorList>
    </citation>
    <scope>NUCLEOTIDE SEQUENCE [LARGE SCALE GENOMIC DNA]</scope>
    <source>
        <strain evidence="5 6">CBS 114824</strain>
    </source>
</reference>
<dbReference type="InterPro" id="IPR051052">
    <property type="entry name" value="Diverse_substrate_MTase"/>
</dbReference>
<dbReference type="STRING" id="321146.A0A139HCI0"/>
<dbReference type="CDD" id="cd02440">
    <property type="entry name" value="AdoMet_MTases"/>
    <property type="match status" value="1"/>
</dbReference>
<protein>
    <recommendedName>
        <fullName evidence="4">Methyltransferase type 11 domain-containing protein</fullName>
    </recommendedName>
</protein>
<proteinExistence type="inferred from homology"/>
<evidence type="ECO:0000256" key="1">
    <source>
        <dbReference type="ARBA" id="ARBA00008361"/>
    </source>
</evidence>
<comment type="caution">
    <text evidence="5">The sequence shown here is derived from an EMBL/GenBank/DDBJ whole genome shotgun (WGS) entry which is preliminary data.</text>
</comment>
<keyword evidence="3" id="KW-0808">Transferase</keyword>
<dbReference type="AlphaFoldDB" id="A0A139HCI0"/>
<sequence length="319" mass="35996">MTGSAPNPFQEISSDFWNQYIKGRPPLAESLLQRIWSYHASHGGLFNLLHEPGAGAGVHSRRFATKFQKVIVSDISPSNITAAKSHLQDLSNITFRVGPLEDYSGIEKESVDMILAINCIHWTDIDKALESVQHQLKPGGTFVSILFCHSVLKDPRAQELWLKISWRTLASVWEKDGVPRGEQPLWLKKVVSGGNALPFPETVFEPGVKRVRINYEKDFFPAYVPEEDEKAFERLPDQFGKSDEIVSEKDEVDWGIKADVKRLKEMMDAVVPLEGDEDIDGLWKEFRDVVGDREMEGTVPVSCILATKRRNARDVNGVH</sequence>
<evidence type="ECO:0000313" key="6">
    <source>
        <dbReference type="Proteomes" id="UP000070133"/>
    </source>
</evidence>
<name>A0A139HCI0_9PEZI</name>
<keyword evidence="2" id="KW-0489">Methyltransferase</keyword>
<dbReference type="Gene3D" id="3.40.50.150">
    <property type="entry name" value="Vaccinia Virus protein VP39"/>
    <property type="match status" value="1"/>
</dbReference>
<dbReference type="InterPro" id="IPR029063">
    <property type="entry name" value="SAM-dependent_MTases_sf"/>
</dbReference>
<dbReference type="InterPro" id="IPR013216">
    <property type="entry name" value="Methyltransf_11"/>
</dbReference>
<dbReference type="OrthoDB" id="10027013at2759"/>
<evidence type="ECO:0000259" key="4">
    <source>
        <dbReference type="Pfam" id="PF08241"/>
    </source>
</evidence>
<dbReference type="PANTHER" id="PTHR44942:SF4">
    <property type="entry name" value="METHYLTRANSFERASE TYPE 11 DOMAIN-CONTAINING PROTEIN"/>
    <property type="match status" value="1"/>
</dbReference>
<gene>
    <name evidence="5" type="ORF">AC578_3291</name>
</gene>
<feature type="domain" description="Methyltransferase type 11" evidence="4">
    <location>
        <begin position="51"/>
        <end position="143"/>
    </location>
</feature>
<dbReference type="GO" id="GO:0032259">
    <property type="term" value="P:methylation"/>
    <property type="evidence" value="ECO:0007669"/>
    <property type="project" value="UniProtKB-KW"/>
</dbReference>